<feature type="region of interest" description="Disordered" evidence="1">
    <location>
        <begin position="156"/>
        <end position="175"/>
    </location>
</feature>
<dbReference type="EMBL" id="JBHEZY010000002">
    <property type="protein sequence ID" value="MFC1430602.1"/>
    <property type="molecule type" value="Genomic_DNA"/>
</dbReference>
<evidence type="ECO:0000313" key="2">
    <source>
        <dbReference type="EMBL" id="MFC1430602.1"/>
    </source>
</evidence>
<dbReference type="RefSeq" id="WP_380550323.1">
    <property type="nucleotide sequence ID" value="NZ_JBHEZY010000002.1"/>
</dbReference>
<reference evidence="2 3" key="1">
    <citation type="submission" date="2024-09" db="EMBL/GenBank/DDBJ databases">
        <authorList>
            <person name="Lee S.D."/>
        </authorList>
    </citation>
    <scope>NUCLEOTIDE SEQUENCE [LARGE SCALE GENOMIC DNA]</scope>
    <source>
        <strain evidence="2 3">N1-3</strain>
    </source>
</reference>
<proteinExistence type="predicted"/>
<dbReference type="Proteomes" id="UP001592530">
    <property type="component" value="Unassembled WGS sequence"/>
</dbReference>
<sequence>MPGLVSTSAFSAVEHYFGDSRTESDFRVNVFHNGGIPVELTPTQAKTALYGPSADPELGAAIWREALRRACDESGPSGEEQLFLAWLMLPRLYGTVHRICRRLRAEREDVEAELLLGLLEQLQPGVPKDSLILESLLKATRSCGWRFARTSVKERASGGMEDVSNTDPRSLRSRIPDDASSAEELCFVVTRYGGPDHLRAQLRFRVAPGLLNPRVRQALDGAAAQQGVEQQGVPS</sequence>
<gene>
    <name evidence="2" type="ORF">ACEZDB_07970</name>
</gene>
<evidence type="ECO:0000256" key="1">
    <source>
        <dbReference type="SAM" id="MobiDB-lite"/>
    </source>
</evidence>
<comment type="caution">
    <text evidence="2">The sequence shown here is derived from an EMBL/GenBank/DDBJ whole genome shotgun (WGS) entry which is preliminary data.</text>
</comment>
<evidence type="ECO:0000313" key="3">
    <source>
        <dbReference type="Proteomes" id="UP001592530"/>
    </source>
</evidence>
<protein>
    <submittedName>
        <fullName evidence="2">Uncharacterized protein</fullName>
    </submittedName>
</protein>
<name>A0ABV6WX37_9ACTN</name>
<organism evidence="2 3">
    <name type="scientific">Streptacidiphilus alkalitolerans</name>
    <dbReference type="NCBI Taxonomy" id="3342712"/>
    <lineage>
        <taxon>Bacteria</taxon>
        <taxon>Bacillati</taxon>
        <taxon>Actinomycetota</taxon>
        <taxon>Actinomycetes</taxon>
        <taxon>Kitasatosporales</taxon>
        <taxon>Streptomycetaceae</taxon>
        <taxon>Streptacidiphilus</taxon>
    </lineage>
</organism>
<accession>A0ABV6WX37</accession>